<evidence type="ECO:0000256" key="1">
    <source>
        <dbReference type="PIRSR" id="PIRSR016184-1"/>
    </source>
</evidence>
<dbReference type="SUPFAM" id="SSF54506">
    <property type="entry name" value="Diaminopimelate epimerase-like"/>
    <property type="match status" value="1"/>
</dbReference>
<dbReference type="EMBL" id="BAGZ01000009">
    <property type="protein sequence ID" value="GAB78442.1"/>
    <property type="molecule type" value="Genomic_DNA"/>
</dbReference>
<gene>
    <name evidence="2" type="ORF">AUCHE_09_00480</name>
</gene>
<feature type="active site" evidence="1">
    <location>
        <position position="47"/>
    </location>
</feature>
<dbReference type="NCBIfam" id="TIGR00654">
    <property type="entry name" value="PhzF_family"/>
    <property type="match status" value="1"/>
</dbReference>
<name>K6W9B6_9MICO</name>
<dbReference type="OrthoDB" id="9788221at2"/>
<comment type="caution">
    <text evidence="2">The sequence shown here is derived from an EMBL/GenBank/DDBJ whole genome shotgun (WGS) entry which is preliminary data.</text>
</comment>
<evidence type="ECO:0000313" key="3">
    <source>
        <dbReference type="Proteomes" id="UP000008495"/>
    </source>
</evidence>
<reference evidence="2 3" key="1">
    <citation type="submission" date="2012-08" db="EMBL/GenBank/DDBJ databases">
        <title>Whole genome shotgun sequence of Austwickia chelonae NBRC 105200.</title>
        <authorList>
            <person name="Yoshida I."/>
            <person name="Hosoyama A."/>
            <person name="Tsuchikane K."/>
            <person name="Katsumata H."/>
            <person name="Ando Y."/>
            <person name="Ohji S."/>
            <person name="Hamada M."/>
            <person name="Tamura T."/>
            <person name="Yamazoe A."/>
            <person name="Yamazaki S."/>
            <person name="Fujita N."/>
        </authorList>
    </citation>
    <scope>NUCLEOTIDE SEQUENCE [LARGE SCALE GENOMIC DNA]</scope>
    <source>
        <strain evidence="2 3">NBRC 105200</strain>
    </source>
</reference>
<keyword evidence="3" id="KW-1185">Reference proteome</keyword>
<organism evidence="2 3">
    <name type="scientific">Austwickia chelonae NBRC 105200</name>
    <dbReference type="NCBI Taxonomy" id="1184607"/>
    <lineage>
        <taxon>Bacteria</taxon>
        <taxon>Bacillati</taxon>
        <taxon>Actinomycetota</taxon>
        <taxon>Actinomycetes</taxon>
        <taxon>Micrococcales</taxon>
        <taxon>Dermatophilaceae</taxon>
        <taxon>Austwickia</taxon>
    </lineage>
</organism>
<dbReference type="STRING" id="100225.SAMN05421595_2709"/>
<dbReference type="PIRSF" id="PIRSF016184">
    <property type="entry name" value="PhzC_PhzF"/>
    <property type="match status" value="1"/>
</dbReference>
<dbReference type="RefSeq" id="WP_006503197.1">
    <property type="nucleotide sequence ID" value="NZ_BAGZ01000009.1"/>
</dbReference>
<dbReference type="GO" id="GO:0016853">
    <property type="term" value="F:isomerase activity"/>
    <property type="evidence" value="ECO:0007669"/>
    <property type="project" value="TreeGrafter"/>
</dbReference>
<proteinExistence type="predicted"/>
<dbReference type="Pfam" id="PF02567">
    <property type="entry name" value="PhzC-PhzF"/>
    <property type="match status" value="1"/>
</dbReference>
<protein>
    <submittedName>
        <fullName evidence="2">Phenazine biosynthesis PhzC/PhzF family protein</fullName>
    </submittedName>
</protein>
<dbReference type="eggNOG" id="COG0384">
    <property type="taxonomic scope" value="Bacteria"/>
</dbReference>
<evidence type="ECO:0000313" key="2">
    <source>
        <dbReference type="EMBL" id="GAB78442.1"/>
    </source>
</evidence>
<dbReference type="GO" id="GO:0005737">
    <property type="term" value="C:cytoplasm"/>
    <property type="evidence" value="ECO:0007669"/>
    <property type="project" value="TreeGrafter"/>
</dbReference>
<dbReference type="Proteomes" id="UP000008495">
    <property type="component" value="Unassembled WGS sequence"/>
</dbReference>
<dbReference type="Gene3D" id="3.10.310.10">
    <property type="entry name" value="Diaminopimelate Epimerase, Chain A, domain 1"/>
    <property type="match status" value="2"/>
</dbReference>
<accession>K6W9B6</accession>
<dbReference type="PANTHER" id="PTHR13774">
    <property type="entry name" value="PHENAZINE BIOSYNTHESIS PROTEIN"/>
    <property type="match status" value="1"/>
</dbReference>
<sequence length="283" mass="30090">MDLTYRLINVFASSQDPFSGNAVVVVENGADVSDENMHAVARQMNLETVFVKSVSEEGAEIQFFSPEGRGRFAGSASIGTAHVVDQMLGCPRRQLTLSSGPNSEPTTITPYGLDNWRVQARQAQSRKLKSSPQILASLVGLPTTAINDEVMVIDSGRSGVVLPVNSGADVAKTYLDARMLHSYAMLLNTEPQVYVWAREDENTIVSRMFYGPGGGVLEVAATGSGAANLGHWLAAHGESGSWRVNQGAAVGRPSVLDLDVHEDHTVFVGGHVNQVAAGVLSIA</sequence>
<dbReference type="AlphaFoldDB" id="K6W9B6"/>
<dbReference type="InterPro" id="IPR003719">
    <property type="entry name" value="Phenazine_PhzF-like"/>
</dbReference>